<evidence type="ECO:0000256" key="1">
    <source>
        <dbReference type="SAM" id="SignalP"/>
    </source>
</evidence>
<dbReference type="AlphaFoldDB" id="A0A3P7PNA9"/>
<reference evidence="3 4" key="1">
    <citation type="submission" date="2018-11" db="EMBL/GenBank/DDBJ databases">
        <authorList>
            <consortium name="Pathogen Informatics"/>
        </authorList>
    </citation>
    <scope>NUCLEOTIDE SEQUENCE [LARGE SCALE GENOMIC DNA]</scope>
</reference>
<dbReference type="Pfam" id="PF01738">
    <property type="entry name" value="DLH"/>
    <property type="match status" value="2"/>
</dbReference>
<evidence type="ECO:0000259" key="2">
    <source>
        <dbReference type="Pfam" id="PF01738"/>
    </source>
</evidence>
<sequence length="312" mass="34397">MYSLLFTVICFWCVTVTAAAPPILLPTPKGPYEEKLVEYGAYNGTVLQGLLVYHKSIFPKKATPAVIVFHAFTGRTEFENQKARDLAKTKIKMSRLELGYVAFAADVYGKGVATNDTNANFAIMGQLLAERTTTLQRRVRDAWNYVKSLSYVKDQKIGCTGYCFGGLTCLDLARFDVGLQAAVSFHGTLTNYPGNNASIGASVQAHHGDIDPHTTNQNVSDTVHSNPTISCIRYVMHESTLQAAEFLDEMRARQADWHFTSYADAQHAFTVPCREILAGAANWGIPGAAYNEKADKRAHRAMEGFLAEKLLN</sequence>
<dbReference type="GO" id="GO:0016787">
    <property type="term" value="F:hydrolase activity"/>
    <property type="evidence" value="ECO:0007669"/>
    <property type="project" value="InterPro"/>
</dbReference>
<dbReference type="Proteomes" id="UP000271889">
    <property type="component" value="Unassembled WGS sequence"/>
</dbReference>
<dbReference type="EMBL" id="UYRV01104618">
    <property type="protein sequence ID" value="VDN19776.1"/>
    <property type="molecule type" value="Genomic_DNA"/>
</dbReference>
<dbReference type="Gene3D" id="3.40.50.1820">
    <property type="entry name" value="alpha/beta hydrolase"/>
    <property type="match status" value="1"/>
</dbReference>
<accession>A0A3P7PNA9</accession>
<dbReference type="PANTHER" id="PTHR22946">
    <property type="entry name" value="DIENELACTONE HYDROLASE DOMAIN-CONTAINING PROTEIN-RELATED"/>
    <property type="match status" value="1"/>
</dbReference>
<dbReference type="PANTHER" id="PTHR22946:SF11">
    <property type="entry name" value="DIENELACTONE HYDROLASE DOMAIN-CONTAINING PROTEIN"/>
    <property type="match status" value="1"/>
</dbReference>
<keyword evidence="1" id="KW-0732">Signal</keyword>
<feature type="domain" description="Dienelactone hydrolase" evidence="2">
    <location>
        <begin position="59"/>
        <end position="222"/>
    </location>
</feature>
<evidence type="ECO:0000313" key="4">
    <source>
        <dbReference type="Proteomes" id="UP000271889"/>
    </source>
</evidence>
<feature type="domain" description="Dienelactone hydrolase" evidence="2">
    <location>
        <begin position="244"/>
        <end position="308"/>
    </location>
</feature>
<feature type="signal peptide" evidence="1">
    <location>
        <begin position="1"/>
        <end position="19"/>
    </location>
</feature>
<evidence type="ECO:0000313" key="3">
    <source>
        <dbReference type="EMBL" id="VDN19776.1"/>
    </source>
</evidence>
<gene>
    <name evidence="3" type="ORF">CGOC_LOCUS8656</name>
</gene>
<feature type="chain" id="PRO_5018227529" description="Dienelactone hydrolase domain-containing protein" evidence="1">
    <location>
        <begin position="20"/>
        <end position="312"/>
    </location>
</feature>
<name>A0A3P7PNA9_CYLGO</name>
<dbReference type="InterPro" id="IPR050261">
    <property type="entry name" value="FrsA_esterase"/>
</dbReference>
<dbReference type="InterPro" id="IPR002925">
    <property type="entry name" value="Dienelactn_hydro"/>
</dbReference>
<organism evidence="3 4">
    <name type="scientific">Cylicostephanus goldi</name>
    <name type="common">Nematode worm</name>
    <dbReference type="NCBI Taxonomy" id="71465"/>
    <lineage>
        <taxon>Eukaryota</taxon>
        <taxon>Metazoa</taxon>
        <taxon>Ecdysozoa</taxon>
        <taxon>Nematoda</taxon>
        <taxon>Chromadorea</taxon>
        <taxon>Rhabditida</taxon>
        <taxon>Rhabditina</taxon>
        <taxon>Rhabditomorpha</taxon>
        <taxon>Strongyloidea</taxon>
        <taxon>Strongylidae</taxon>
        <taxon>Cylicostephanus</taxon>
    </lineage>
</organism>
<dbReference type="SUPFAM" id="SSF53474">
    <property type="entry name" value="alpha/beta-Hydrolases"/>
    <property type="match status" value="1"/>
</dbReference>
<dbReference type="InterPro" id="IPR029058">
    <property type="entry name" value="AB_hydrolase_fold"/>
</dbReference>
<proteinExistence type="predicted"/>
<dbReference type="OrthoDB" id="17560at2759"/>
<keyword evidence="4" id="KW-1185">Reference proteome</keyword>
<protein>
    <recommendedName>
        <fullName evidence="2">Dienelactone hydrolase domain-containing protein</fullName>
    </recommendedName>
</protein>